<feature type="coiled-coil region" evidence="7">
    <location>
        <begin position="29"/>
        <end position="63"/>
    </location>
</feature>
<evidence type="ECO:0000256" key="2">
    <source>
        <dbReference type="ARBA" id="ARBA00022618"/>
    </source>
</evidence>
<name>A0A3B0X9T8_9ZZZZ</name>
<evidence type="ECO:0000256" key="4">
    <source>
        <dbReference type="ARBA" id="ARBA00022989"/>
    </source>
</evidence>
<keyword evidence="6" id="KW-0131">Cell cycle</keyword>
<evidence type="ECO:0000256" key="5">
    <source>
        <dbReference type="ARBA" id="ARBA00023136"/>
    </source>
</evidence>
<dbReference type="InterPro" id="IPR007060">
    <property type="entry name" value="FtsL/DivIC"/>
</dbReference>
<dbReference type="PANTHER" id="PTHR37485">
    <property type="entry name" value="CELL DIVISION PROTEIN FTSB"/>
    <property type="match status" value="1"/>
</dbReference>
<organism evidence="8">
    <name type="scientific">hydrothermal vent metagenome</name>
    <dbReference type="NCBI Taxonomy" id="652676"/>
    <lineage>
        <taxon>unclassified sequences</taxon>
        <taxon>metagenomes</taxon>
        <taxon>ecological metagenomes</taxon>
    </lineage>
</organism>
<dbReference type="PANTHER" id="PTHR37485:SF1">
    <property type="entry name" value="CELL DIVISION PROTEIN FTSB"/>
    <property type="match status" value="1"/>
</dbReference>
<keyword evidence="3" id="KW-0812">Transmembrane</keyword>
<keyword evidence="2 8" id="KW-0132">Cell division</keyword>
<keyword evidence="7" id="KW-0175">Coiled coil</keyword>
<evidence type="ECO:0000313" key="8">
    <source>
        <dbReference type="EMBL" id="VAW58229.1"/>
    </source>
</evidence>
<gene>
    <name evidence="8" type="ORF">MNBD_GAMMA11-1239</name>
</gene>
<keyword evidence="1" id="KW-1003">Cell membrane</keyword>
<dbReference type="GO" id="GO:0030428">
    <property type="term" value="C:cell septum"/>
    <property type="evidence" value="ECO:0007669"/>
    <property type="project" value="TreeGrafter"/>
</dbReference>
<dbReference type="HAMAP" id="MF_00599">
    <property type="entry name" value="FtsB"/>
    <property type="match status" value="1"/>
</dbReference>
<evidence type="ECO:0000256" key="7">
    <source>
        <dbReference type="SAM" id="Coils"/>
    </source>
</evidence>
<evidence type="ECO:0000256" key="1">
    <source>
        <dbReference type="ARBA" id="ARBA00022475"/>
    </source>
</evidence>
<protein>
    <submittedName>
        <fullName evidence="8">Cell division protein DivIC (FtsB), stabilizes FtsL against RasP cleavage</fullName>
    </submittedName>
</protein>
<dbReference type="Pfam" id="PF04977">
    <property type="entry name" value="DivIC"/>
    <property type="match status" value="1"/>
</dbReference>
<evidence type="ECO:0000256" key="6">
    <source>
        <dbReference type="ARBA" id="ARBA00023306"/>
    </source>
</evidence>
<reference evidence="8" key="1">
    <citation type="submission" date="2018-06" db="EMBL/GenBank/DDBJ databases">
        <authorList>
            <person name="Zhirakovskaya E."/>
        </authorList>
    </citation>
    <scope>NUCLEOTIDE SEQUENCE</scope>
</reference>
<keyword evidence="4" id="KW-1133">Transmembrane helix</keyword>
<evidence type="ECO:0000256" key="3">
    <source>
        <dbReference type="ARBA" id="ARBA00022692"/>
    </source>
</evidence>
<dbReference type="NCBIfam" id="NF002058">
    <property type="entry name" value="PRK00888.1"/>
    <property type="match status" value="1"/>
</dbReference>
<dbReference type="InterPro" id="IPR023081">
    <property type="entry name" value="Cell_div_FtsB"/>
</dbReference>
<proteinExistence type="inferred from homology"/>
<accession>A0A3B0X9T8</accession>
<keyword evidence="5" id="KW-0472">Membrane</keyword>
<dbReference type="GO" id="GO:0043093">
    <property type="term" value="P:FtsZ-dependent cytokinesis"/>
    <property type="evidence" value="ECO:0007669"/>
    <property type="project" value="TreeGrafter"/>
</dbReference>
<sequence>MKWLLSLLVILLLLLQYKLWVGDGDVPEVLHLQEEIEKQQQHKKQLEERNASLFAEVKDLKKGQDAIEERARSELGMIHKDEHFYQIIQSDDSVE</sequence>
<dbReference type="AlphaFoldDB" id="A0A3B0X9T8"/>
<dbReference type="EMBL" id="UOFG01000030">
    <property type="protein sequence ID" value="VAW58229.1"/>
    <property type="molecule type" value="Genomic_DNA"/>
</dbReference>